<dbReference type="InterPro" id="IPR012495">
    <property type="entry name" value="TadE-like_dom"/>
</dbReference>
<evidence type="ECO:0000259" key="2">
    <source>
        <dbReference type="Pfam" id="PF07811"/>
    </source>
</evidence>
<dbReference type="RefSeq" id="WP_169559096.1">
    <property type="nucleotide sequence ID" value="NZ_BSNF01000001.1"/>
</dbReference>
<keyword evidence="1" id="KW-1133">Transmembrane helix</keyword>
<sequence>MRGPHRHITGLLRDTGGAVALEFAVVFLICLALTLGMLDGALAYFQWMRTDKALQEGIRTAVVSDYVLTDLGTFDCHDSSTADWGASCSGSTVKVPTSVCVSDAGAVTCTCTANCGGGVDFSNVNNAAFGAIVTRMQVYNPNLTADNLTVTYTDVGLGFAGRPGGAVPAVTLSIRNFPYDFYVLNGLFNLPQLNMPAMSTTLTGEDQSSG</sequence>
<keyword evidence="1" id="KW-0812">Transmembrane</keyword>
<evidence type="ECO:0000313" key="3">
    <source>
        <dbReference type="EMBL" id="GLQ05064.1"/>
    </source>
</evidence>
<dbReference type="Proteomes" id="UP001161409">
    <property type="component" value="Unassembled WGS sequence"/>
</dbReference>
<protein>
    <recommendedName>
        <fullName evidence="2">TadE-like domain-containing protein</fullName>
    </recommendedName>
</protein>
<comment type="caution">
    <text evidence="3">The sequence shown here is derived from an EMBL/GenBank/DDBJ whole genome shotgun (WGS) entry which is preliminary data.</text>
</comment>
<evidence type="ECO:0000313" key="4">
    <source>
        <dbReference type="Proteomes" id="UP001161409"/>
    </source>
</evidence>
<keyword evidence="4" id="KW-1185">Reference proteome</keyword>
<name>A0ABQ5U192_9PROT</name>
<feature type="transmembrane region" description="Helical" evidence="1">
    <location>
        <begin position="20"/>
        <end position="45"/>
    </location>
</feature>
<evidence type="ECO:0000256" key="1">
    <source>
        <dbReference type="SAM" id="Phobius"/>
    </source>
</evidence>
<reference evidence="3" key="2">
    <citation type="submission" date="2023-01" db="EMBL/GenBank/DDBJ databases">
        <title>Draft genome sequence of Sneathiella chinensis strain NBRC 103408.</title>
        <authorList>
            <person name="Sun Q."/>
            <person name="Mori K."/>
        </authorList>
    </citation>
    <scope>NUCLEOTIDE SEQUENCE</scope>
    <source>
        <strain evidence="3">NBRC 103408</strain>
    </source>
</reference>
<dbReference type="Pfam" id="PF07811">
    <property type="entry name" value="TadE"/>
    <property type="match status" value="1"/>
</dbReference>
<feature type="domain" description="TadE-like" evidence="2">
    <location>
        <begin position="17"/>
        <end position="59"/>
    </location>
</feature>
<reference evidence="3" key="1">
    <citation type="journal article" date="2014" name="Int. J. Syst. Evol. Microbiol.">
        <title>Complete genome of a new Firmicutes species belonging to the dominant human colonic microbiota ('Ruminococcus bicirculans') reveals two chromosomes and a selective capacity to utilize plant glucans.</title>
        <authorList>
            <consortium name="NISC Comparative Sequencing Program"/>
            <person name="Wegmann U."/>
            <person name="Louis P."/>
            <person name="Goesmann A."/>
            <person name="Henrissat B."/>
            <person name="Duncan S.H."/>
            <person name="Flint H.J."/>
        </authorList>
    </citation>
    <scope>NUCLEOTIDE SEQUENCE</scope>
    <source>
        <strain evidence="3">NBRC 103408</strain>
    </source>
</reference>
<proteinExistence type="predicted"/>
<keyword evidence="1" id="KW-0472">Membrane</keyword>
<gene>
    <name evidence="3" type="ORF">GCM10007924_02850</name>
</gene>
<organism evidence="3 4">
    <name type="scientific">Sneathiella chinensis</name>
    <dbReference type="NCBI Taxonomy" id="349750"/>
    <lineage>
        <taxon>Bacteria</taxon>
        <taxon>Pseudomonadati</taxon>
        <taxon>Pseudomonadota</taxon>
        <taxon>Alphaproteobacteria</taxon>
        <taxon>Sneathiellales</taxon>
        <taxon>Sneathiellaceae</taxon>
        <taxon>Sneathiella</taxon>
    </lineage>
</organism>
<accession>A0ABQ5U192</accession>
<dbReference type="EMBL" id="BSNF01000001">
    <property type="protein sequence ID" value="GLQ05064.1"/>
    <property type="molecule type" value="Genomic_DNA"/>
</dbReference>